<dbReference type="Pfam" id="PF13516">
    <property type="entry name" value="LRR_6"/>
    <property type="match status" value="1"/>
</dbReference>
<reference evidence="6 7" key="1">
    <citation type="journal article" date="2024" name="Science">
        <title>Giant polyketide synthase enzymes in the biosynthesis of giant marine polyether toxins.</title>
        <authorList>
            <person name="Fallon T.R."/>
            <person name="Shende V.V."/>
            <person name="Wierzbicki I.H."/>
            <person name="Pendleton A.L."/>
            <person name="Watervoot N.F."/>
            <person name="Auber R.P."/>
            <person name="Gonzalez D.J."/>
            <person name="Wisecaver J.H."/>
            <person name="Moore B.S."/>
        </authorList>
    </citation>
    <scope>NUCLEOTIDE SEQUENCE [LARGE SCALE GENOMIC DNA]</scope>
    <source>
        <strain evidence="6 7">12B1</strain>
    </source>
</reference>
<dbReference type="SMART" id="SM00369">
    <property type="entry name" value="LRR_TYP"/>
    <property type="match status" value="4"/>
</dbReference>
<evidence type="ECO:0000256" key="1">
    <source>
        <dbReference type="ARBA" id="ARBA00004245"/>
    </source>
</evidence>
<dbReference type="PANTHER" id="PTHR24107:SF2">
    <property type="entry name" value="NLR FAMILY CARD DOMAIN CONTAINING 3"/>
    <property type="match status" value="1"/>
</dbReference>
<sequence>MVEAGADPSNATTEKTLGITAAELRDAKSLNLREKDLRPEDAIALAAKLLESTNLTEIDLARNYICAPKPPPPVDFKIQWKRKGRVDIPEVEPRVEPFSASFVGEGVAALIDAFSKLGGLTSLDLSSNGISSLKAVDAIGRLPSGLRSLNLANNQMNANSAAVLTEALAKMPKLSALDLSENNLCTSGLAVNEWASDSHAVIKLAAALPSTSLASLKLAGNHIGKHGQSGILALADAFSKMPSLTEVDLADNYIGRQGPEDVTALFDAFTQLPKLRVLSLASNQLCAVNHFGDGEWSDAAVAALCARLPRTALTHLDLGYNSLSGASAHRPRRERTGAAVRALCEAIGATQLEELSLHGNEIDEVALDAIRAARAGVRLLVDDDAYSAVA</sequence>
<dbReference type="Proteomes" id="UP001515480">
    <property type="component" value="Unassembled WGS sequence"/>
</dbReference>
<evidence type="ECO:0000256" key="2">
    <source>
        <dbReference type="ARBA" id="ARBA00022490"/>
    </source>
</evidence>
<keyword evidence="3" id="KW-0433">Leucine-rich repeat</keyword>
<dbReference type="PANTHER" id="PTHR24107">
    <property type="entry name" value="YNEIN REGULATORY COMPLEX SUBUNIT 5"/>
    <property type="match status" value="1"/>
</dbReference>
<organism evidence="6 7">
    <name type="scientific">Prymnesium parvum</name>
    <name type="common">Toxic golden alga</name>
    <dbReference type="NCBI Taxonomy" id="97485"/>
    <lineage>
        <taxon>Eukaryota</taxon>
        <taxon>Haptista</taxon>
        <taxon>Haptophyta</taxon>
        <taxon>Prymnesiophyceae</taxon>
        <taxon>Prymnesiales</taxon>
        <taxon>Prymnesiaceae</taxon>
        <taxon>Prymnesium</taxon>
    </lineage>
</organism>
<dbReference type="InterPro" id="IPR052410">
    <property type="entry name" value="DRC5"/>
</dbReference>
<evidence type="ECO:0000256" key="5">
    <source>
        <dbReference type="ARBA" id="ARBA00023212"/>
    </source>
</evidence>
<protein>
    <submittedName>
        <fullName evidence="6">Uncharacterized protein</fullName>
    </submittedName>
</protein>
<evidence type="ECO:0000256" key="4">
    <source>
        <dbReference type="ARBA" id="ARBA00022737"/>
    </source>
</evidence>
<comment type="subcellular location">
    <subcellularLocation>
        <location evidence="1">Cytoplasm</location>
        <location evidence="1">Cytoskeleton</location>
    </subcellularLocation>
</comment>
<dbReference type="PRINTS" id="PR00019">
    <property type="entry name" value="LEURICHRPT"/>
</dbReference>
<evidence type="ECO:0000313" key="7">
    <source>
        <dbReference type="Proteomes" id="UP001515480"/>
    </source>
</evidence>
<dbReference type="SUPFAM" id="SSF52047">
    <property type="entry name" value="RNI-like"/>
    <property type="match status" value="1"/>
</dbReference>
<gene>
    <name evidence="6" type="ORF">AB1Y20_002029</name>
</gene>
<dbReference type="EMBL" id="JBGBPQ010000011">
    <property type="protein sequence ID" value="KAL1515401.1"/>
    <property type="molecule type" value="Genomic_DNA"/>
</dbReference>
<keyword evidence="5" id="KW-0206">Cytoskeleton</keyword>
<dbReference type="SMART" id="SM00368">
    <property type="entry name" value="LRR_RI"/>
    <property type="match status" value="6"/>
</dbReference>
<dbReference type="InterPro" id="IPR032675">
    <property type="entry name" value="LRR_dom_sf"/>
</dbReference>
<dbReference type="Gene3D" id="3.80.10.10">
    <property type="entry name" value="Ribonuclease Inhibitor"/>
    <property type="match status" value="2"/>
</dbReference>
<keyword evidence="7" id="KW-1185">Reference proteome</keyword>
<dbReference type="InterPro" id="IPR003591">
    <property type="entry name" value="Leu-rich_rpt_typical-subtyp"/>
</dbReference>
<evidence type="ECO:0000256" key="3">
    <source>
        <dbReference type="ARBA" id="ARBA00022614"/>
    </source>
</evidence>
<dbReference type="InterPro" id="IPR001611">
    <property type="entry name" value="Leu-rich_rpt"/>
</dbReference>
<keyword evidence="4" id="KW-0677">Repeat</keyword>
<evidence type="ECO:0000313" key="6">
    <source>
        <dbReference type="EMBL" id="KAL1515401.1"/>
    </source>
</evidence>
<dbReference type="PROSITE" id="PS51450">
    <property type="entry name" value="LRR"/>
    <property type="match status" value="1"/>
</dbReference>
<dbReference type="AlphaFoldDB" id="A0AB34JA16"/>
<accession>A0AB34JA16</accession>
<dbReference type="GO" id="GO:0005856">
    <property type="term" value="C:cytoskeleton"/>
    <property type="evidence" value="ECO:0007669"/>
    <property type="project" value="UniProtKB-SubCell"/>
</dbReference>
<comment type="caution">
    <text evidence="6">The sequence shown here is derived from an EMBL/GenBank/DDBJ whole genome shotgun (WGS) entry which is preliminary data.</text>
</comment>
<keyword evidence="2" id="KW-0963">Cytoplasm</keyword>
<proteinExistence type="predicted"/>
<name>A0AB34JA16_PRYPA</name>